<keyword evidence="1" id="KW-0732">Signal</keyword>
<dbReference type="Proteomes" id="UP000094020">
    <property type="component" value="Chromosome 7"/>
</dbReference>
<organism evidence="2">
    <name type="scientific">Kwoniella pini CBS 10737</name>
    <dbReference type="NCBI Taxonomy" id="1296096"/>
    <lineage>
        <taxon>Eukaryota</taxon>
        <taxon>Fungi</taxon>
        <taxon>Dikarya</taxon>
        <taxon>Basidiomycota</taxon>
        <taxon>Agaricomycotina</taxon>
        <taxon>Tremellomycetes</taxon>
        <taxon>Tremellales</taxon>
        <taxon>Cryptococcaceae</taxon>
        <taxon>Kwoniella</taxon>
    </lineage>
</organism>
<name>A0A1B9I4Q3_9TREE</name>
<accession>A0A1B9I4Q3</accession>
<feature type="signal peptide" evidence="1">
    <location>
        <begin position="1"/>
        <end position="25"/>
    </location>
</feature>
<reference evidence="2" key="1">
    <citation type="submission" date="2013-07" db="EMBL/GenBank/DDBJ databases">
        <title>The Genome Sequence of Cryptococcus pinus CBS10737.</title>
        <authorList>
            <consortium name="The Broad Institute Genome Sequencing Platform"/>
            <person name="Cuomo C."/>
            <person name="Litvintseva A."/>
            <person name="Chen Y."/>
            <person name="Heitman J."/>
            <person name="Sun S."/>
            <person name="Springer D."/>
            <person name="Dromer F."/>
            <person name="Young S.K."/>
            <person name="Zeng Q."/>
            <person name="Gargeya S."/>
            <person name="Fitzgerald M."/>
            <person name="Abouelleil A."/>
            <person name="Alvarado L."/>
            <person name="Berlin A.M."/>
            <person name="Chapman S.B."/>
            <person name="Dewar J."/>
            <person name="Goldberg J."/>
            <person name="Griggs A."/>
            <person name="Gujja S."/>
            <person name="Hansen M."/>
            <person name="Howarth C."/>
            <person name="Imamovic A."/>
            <person name="Larimer J."/>
            <person name="McCowan C."/>
            <person name="Murphy C."/>
            <person name="Pearson M."/>
            <person name="Priest M."/>
            <person name="Roberts A."/>
            <person name="Saif S."/>
            <person name="Shea T."/>
            <person name="Sykes S."/>
            <person name="Wortman J."/>
            <person name="Nusbaum C."/>
            <person name="Birren B."/>
        </authorList>
    </citation>
    <scope>NUCLEOTIDE SEQUENCE [LARGE SCALE GENOMIC DNA]</scope>
    <source>
        <strain evidence="2">CBS 10737</strain>
    </source>
</reference>
<evidence type="ECO:0000313" key="3">
    <source>
        <dbReference type="EMBL" id="WWC71305.1"/>
    </source>
</evidence>
<reference evidence="2" key="3">
    <citation type="submission" date="2016-07" db="EMBL/GenBank/DDBJ databases">
        <title>Evolution of pathogenesis and genome organization in the Tremellales.</title>
        <authorList>
            <person name="Cuomo C."/>
            <person name="Litvintseva A."/>
            <person name="Heitman J."/>
            <person name="Chen Y."/>
            <person name="Sun S."/>
            <person name="Springer D."/>
            <person name="Dromer F."/>
            <person name="Young S."/>
            <person name="Zeng Q."/>
            <person name="Chapman S."/>
            <person name="Gujja S."/>
            <person name="Saif S."/>
            <person name="Birren B."/>
        </authorList>
    </citation>
    <scope>NUCLEOTIDE SEQUENCE</scope>
    <source>
        <strain evidence="2">CBS 10737</strain>
    </source>
</reference>
<dbReference type="KEGG" id="kpin:30172201"/>
<proteinExistence type="predicted"/>
<keyword evidence="4" id="KW-1185">Reference proteome</keyword>
<evidence type="ECO:0008006" key="5">
    <source>
        <dbReference type="Google" id="ProtNLM"/>
    </source>
</evidence>
<evidence type="ECO:0000256" key="1">
    <source>
        <dbReference type="SAM" id="SignalP"/>
    </source>
</evidence>
<sequence length="207" mass="23292">MCSSIVLNPLNICFILLTLIPLVLSNNIFVGCGDELGDIEYTGETFAAPNKDNCYNVCTVKSYNYYTYKAPSKECVCYLYPPPAAEYMPGGPGNCGNQMQYNLLKSNWNFLRCYASPPIGLTETPTDSFKACMDMCKPNEIALAKPTESYPGQTNCICTSQAKLNGLSQVQCNYQKYYAYRRQPNMRRESRAIAIAERRADEYIKTE</sequence>
<dbReference type="EMBL" id="KI894010">
    <property type="protein sequence ID" value="OCF50508.1"/>
    <property type="molecule type" value="Genomic_DNA"/>
</dbReference>
<evidence type="ECO:0000313" key="2">
    <source>
        <dbReference type="EMBL" id="OCF50508.1"/>
    </source>
</evidence>
<dbReference type="AlphaFoldDB" id="A0A1B9I4Q3"/>
<reference evidence="3" key="4">
    <citation type="submission" date="2024-02" db="EMBL/GenBank/DDBJ databases">
        <title>Comparative genomics of Cryptococcus and Kwoniella reveals pathogenesis evolution and contrasting modes of karyotype evolution via chromosome fusion or intercentromeric recombination.</title>
        <authorList>
            <person name="Coelho M.A."/>
            <person name="David-Palma M."/>
            <person name="Shea T."/>
            <person name="Bowers K."/>
            <person name="McGinley-Smith S."/>
            <person name="Mohammad A.W."/>
            <person name="Gnirke A."/>
            <person name="Yurkov A.M."/>
            <person name="Nowrousian M."/>
            <person name="Sun S."/>
            <person name="Cuomo C.A."/>
            <person name="Heitman J."/>
        </authorList>
    </citation>
    <scope>NUCLEOTIDE SEQUENCE</scope>
    <source>
        <strain evidence="3">CBS 10737</strain>
    </source>
</reference>
<protein>
    <recommendedName>
        <fullName evidence="5">Apple domain-containing protein</fullName>
    </recommendedName>
</protein>
<reference evidence="3" key="2">
    <citation type="submission" date="2013-07" db="EMBL/GenBank/DDBJ databases">
        <authorList>
            <consortium name="The Broad Institute Genome Sequencing Platform"/>
            <person name="Cuomo C."/>
            <person name="Litvintseva A."/>
            <person name="Chen Y."/>
            <person name="Heitman J."/>
            <person name="Sun S."/>
            <person name="Springer D."/>
            <person name="Dromer F."/>
            <person name="Young S.K."/>
            <person name="Zeng Q."/>
            <person name="Gargeya S."/>
            <person name="Fitzgerald M."/>
            <person name="Abouelleil A."/>
            <person name="Alvarado L."/>
            <person name="Berlin A.M."/>
            <person name="Chapman S.B."/>
            <person name="Dewar J."/>
            <person name="Goldberg J."/>
            <person name="Griggs A."/>
            <person name="Gujja S."/>
            <person name="Hansen M."/>
            <person name="Howarth C."/>
            <person name="Imamovic A."/>
            <person name="Larimer J."/>
            <person name="McCowan C."/>
            <person name="Murphy C."/>
            <person name="Pearson M."/>
            <person name="Priest M."/>
            <person name="Roberts A."/>
            <person name="Saif S."/>
            <person name="Shea T."/>
            <person name="Sykes S."/>
            <person name="Wortman J."/>
            <person name="Nusbaum C."/>
            <person name="Birren B."/>
        </authorList>
    </citation>
    <scope>NUCLEOTIDE SEQUENCE</scope>
    <source>
        <strain evidence="3">CBS 10737</strain>
    </source>
</reference>
<dbReference type="GeneID" id="30172201"/>
<dbReference type="OrthoDB" id="2560445at2759"/>
<dbReference type="EMBL" id="CP144525">
    <property type="protein sequence ID" value="WWC71305.1"/>
    <property type="molecule type" value="Genomic_DNA"/>
</dbReference>
<gene>
    <name evidence="2" type="ORF">I206_03832</name>
    <name evidence="3" type="ORF">I206_105259</name>
</gene>
<dbReference type="RefSeq" id="XP_019011727.1">
    <property type="nucleotide sequence ID" value="XM_019155573.1"/>
</dbReference>
<evidence type="ECO:0000313" key="4">
    <source>
        <dbReference type="Proteomes" id="UP000094020"/>
    </source>
</evidence>
<feature type="chain" id="PRO_5008628339" description="Apple domain-containing protein" evidence="1">
    <location>
        <begin position="26"/>
        <end position="207"/>
    </location>
</feature>